<dbReference type="Gene3D" id="3.10.50.40">
    <property type="match status" value="1"/>
</dbReference>
<sequence>MKHNVMTYAFLLSVPFLFAACQKASSPLPEDILAKVGNTTISQADLKKKLKDMGLDSSKDPNVTSEMLNQMVDNSLLAMEARKEGLDKSSDFRKKIHEYEDRLLRKSILKKDVDDKVKVTDNDIVTYYNKHQKDIKQPGYVDVRQVVFPDEKTAKKEYSMLKRKGGFKKAVRLFKGGSVGKIYEGTVPPKFSTYFFGVPEGSITGPIPLKDGIHYFKIDHAVKGVQLTLEQAREGIKNYLKNRQNKAKYQALVNHLRSTTTVQINNKALVSMIAKSAATPGAVVQDQKKNK</sequence>
<dbReference type="EC" id="5.2.1.8" evidence="2"/>
<dbReference type="PANTHER" id="PTHR47245:SF1">
    <property type="entry name" value="FOLDASE PROTEIN PRSA"/>
    <property type="match status" value="1"/>
</dbReference>
<evidence type="ECO:0000256" key="4">
    <source>
        <dbReference type="ARBA" id="ARBA00023110"/>
    </source>
</evidence>
<gene>
    <name evidence="9" type="ORF">ENX03_06225</name>
</gene>
<evidence type="ECO:0000259" key="8">
    <source>
        <dbReference type="PROSITE" id="PS50198"/>
    </source>
</evidence>
<evidence type="ECO:0000256" key="1">
    <source>
        <dbReference type="ARBA" id="ARBA00000971"/>
    </source>
</evidence>
<comment type="caution">
    <text evidence="9">The sequence shown here is derived from an EMBL/GenBank/DDBJ whole genome shotgun (WGS) entry which is preliminary data.</text>
</comment>
<keyword evidence="5 6" id="KW-0413">Isomerase</keyword>
<name>A0A7C3LVH8_9BACT</name>
<dbReference type="Gene3D" id="1.10.8.1040">
    <property type="match status" value="1"/>
</dbReference>
<proteinExistence type="predicted"/>
<organism evidence="9">
    <name type="scientific">Leptospirillum ferriphilum</name>
    <dbReference type="NCBI Taxonomy" id="178606"/>
    <lineage>
        <taxon>Bacteria</taxon>
        <taxon>Pseudomonadati</taxon>
        <taxon>Nitrospirota</taxon>
        <taxon>Nitrospiria</taxon>
        <taxon>Nitrospirales</taxon>
        <taxon>Nitrospiraceae</taxon>
        <taxon>Leptospirillum</taxon>
    </lineage>
</organism>
<dbReference type="AlphaFoldDB" id="A0A7C3LVH8"/>
<evidence type="ECO:0000256" key="7">
    <source>
        <dbReference type="SAM" id="SignalP"/>
    </source>
</evidence>
<dbReference type="PANTHER" id="PTHR47245">
    <property type="entry name" value="PEPTIDYLPROLYL ISOMERASE"/>
    <property type="match status" value="1"/>
</dbReference>
<dbReference type="SUPFAM" id="SSF109998">
    <property type="entry name" value="Triger factor/SurA peptide-binding domain-like"/>
    <property type="match status" value="1"/>
</dbReference>
<dbReference type="Gene3D" id="1.10.4030.10">
    <property type="entry name" value="Porin chaperone SurA, peptide-binding domain"/>
    <property type="match status" value="1"/>
</dbReference>
<dbReference type="Pfam" id="PF13145">
    <property type="entry name" value="Rotamase_2"/>
    <property type="match status" value="1"/>
</dbReference>
<evidence type="ECO:0000256" key="3">
    <source>
        <dbReference type="ARBA" id="ARBA00022729"/>
    </source>
</evidence>
<keyword evidence="3 7" id="KW-0732">Signal</keyword>
<dbReference type="PROSITE" id="PS50198">
    <property type="entry name" value="PPIC_PPIASE_2"/>
    <property type="match status" value="1"/>
</dbReference>
<evidence type="ECO:0000256" key="6">
    <source>
        <dbReference type="PROSITE-ProRule" id="PRU00278"/>
    </source>
</evidence>
<evidence type="ECO:0000313" key="9">
    <source>
        <dbReference type="EMBL" id="HFT93523.1"/>
    </source>
</evidence>
<feature type="domain" description="PpiC" evidence="8">
    <location>
        <begin position="116"/>
        <end position="220"/>
    </location>
</feature>
<reference evidence="9" key="1">
    <citation type="journal article" date="2020" name="mSystems">
        <title>Genome- and Community-Level Interaction Insights into Carbon Utilization and Element Cycling Functions of Hydrothermarchaeota in Hydrothermal Sediment.</title>
        <authorList>
            <person name="Zhou Z."/>
            <person name="Liu Y."/>
            <person name="Xu W."/>
            <person name="Pan J."/>
            <person name="Luo Z.H."/>
            <person name="Li M."/>
        </authorList>
    </citation>
    <scope>NUCLEOTIDE SEQUENCE [LARGE SCALE GENOMIC DNA]</scope>
    <source>
        <strain evidence="9">SpSt-902</strain>
    </source>
</reference>
<feature type="chain" id="PRO_5027588838" description="peptidylprolyl isomerase" evidence="7">
    <location>
        <begin position="20"/>
        <end position="291"/>
    </location>
</feature>
<accession>A0A7C3LVH8</accession>
<dbReference type="EMBL" id="DTMM01000120">
    <property type="protein sequence ID" value="HFT93523.1"/>
    <property type="molecule type" value="Genomic_DNA"/>
</dbReference>
<feature type="signal peptide" evidence="7">
    <location>
        <begin position="1"/>
        <end position="19"/>
    </location>
</feature>
<dbReference type="SUPFAM" id="SSF54534">
    <property type="entry name" value="FKBP-like"/>
    <property type="match status" value="1"/>
</dbReference>
<dbReference type="InterPro" id="IPR050245">
    <property type="entry name" value="PrsA_foldase"/>
</dbReference>
<evidence type="ECO:0000256" key="2">
    <source>
        <dbReference type="ARBA" id="ARBA00013194"/>
    </source>
</evidence>
<dbReference type="InterPro" id="IPR000297">
    <property type="entry name" value="PPIase_PpiC"/>
</dbReference>
<dbReference type="InterPro" id="IPR027304">
    <property type="entry name" value="Trigger_fact/SurA_dom_sf"/>
</dbReference>
<comment type="catalytic activity">
    <reaction evidence="1">
        <text>[protein]-peptidylproline (omega=180) = [protein]-peptidylproline (omega=0)</text>
        <dbReference type="Rhea" id="RHEA:16237"/>
        <dbReference type="Rhea" id="RHEA-COMP:10747"/>
        <dbReference type="Rhea" id="RHEA-COMP:10748"/>
        <dbReference type="ChEBI" id="CHEBI:83833"/>
        <dbReference type="ChEBI" id="CHEBI:83834"/>
        <dbReference type="EC" id="5.2.1.8"/>
    </reaction>
</comment>
<evidence type="ECO:0000256" key="5">
    <source>
        <dbReference type="ARBA" id="ARBA00023235"/>
    </source>
</evidence>
<dbReference type="PROSITE" id="PS51257">
    <property type="entry name" value="PROKAR_LIPOPROTEIN"/>
    <property type="match status" value="1"/>
</dbReference>
<dbReference type="GO" id="GO:0003755">
    <property type="term" value="F:peptidyl-prolyl cis-trans isomerase activity"/>
    <property type="evidence" value="ECO:0007669"/>
    <property type="project" value="UniProtKB-KW"/>
</dbReference>
<dbReference type="InterPro" id="IPR046357">
    <property type="entry name" value="PPIase_dom_sf"/>
</dbReference>
<keyword evidence="4 6" id="KW-0697">Rotamase</keyword>
<protein>
    <recommendedName>
        <fullName evidence="2">peptidylprolyl isomerase</fullName>
        <ecNumber evidence="2">5.2.1.8</ecNumber>
    </recommendedName>
</protein>